<dbReference type="Proteomes" id="UP001500879">
    <property type="component" value="Unassembled WGS sequence"/>
</dbReference>
<evidence type="ECO:0000259" key="2">
    <source>
        <dbReference type="Pfam" id="PF00582"/>
    </source>
</evidence>
<organism evidence="3 4">
    <name type="scientific">Streptomyces luteireticuli</name>
    <dbReference type="NCBI Taxonomy" id="173858"/>
    <lineage>
        <taxon>Bacteria</taxon>
        <taxon>Bacillati</taxon>
        <taxon>Actinomycetota</taxon>
        <taxon>Actinomycetes</taxon>
        <taxon>Kitasatosporales</taxon>
        <taxon>Streptomycetaceae</taxon>
        <taxon>Streptomyces</taxon>
    </lineage>
</organism>
<accession>A0ABN0YWE4</accession>
<evidence type="ECO:0000313" key="4">
    <source>
        <dbReference type="Proteomes" id="UP001500879"/>
    </source>
</evidence>
<comment type="similarity">
    <text evidence="1">Belongs to the universal stress protein A family.</text>
</comment>
<dbReference type="Pfam" id="PF00582">
    <property type="entry name" value="Usp"/>
    <property type="match status" value="2"/>
</dbReference>
<proteinExistence type="inferred from homology"/>
<comment type="caution">
    <text evidence="3">The sequence shown here is derived from an EMBL/GenBank/DDBJ whole genome shotgun (WGS) entry which is preliminary data.</text>
</comment>
<sequence length="292" mass="30473">MPTTLTVGLDGTDHSLAAADWAAAEAARRGAALRLVHAWVWRSPDVPVAVDAEAQQKWAEDVLKEGERRVTAAHPGLEVGTRLLPDDPVSALVAETARSGLLVLGSRGYGTLVGHLVGSVALHVLREAVGPVVLVRSPREDDAGRRAGGEVVVGVPDADEAAVAPALDLAFEAAAARGARLRAVRAWTIPPVFAWSAGSYCLAAEAGGLEQLEQQRLSDAVRPWRERYPRVDVVEETELGGAAQVLLARSASACLLVVGRHAADGHGIRRIGSVTHAVLHHAPCPVAVAAGV</sequence>
<dbReference type="SUPFAM" id="SSF52402">
    <property type="entry name" value="Adenine nucleotide alpha hydrolases-like"/>
    <property type="match status" value="2"/>
</dbReference>
<keyword evidence="4" id="KW-1185">Reference proteome</keyword>
<dbReference type="PANTHER" id="PTHR46553">
    <property type="entry name" value="ADENINE NUCLEOTIDE ALPHA HYDROLASES-LIKE SUPERFAMILY PROTEIN"/>
    <property type="match status" value="1"/>
</dbReference>
<dbReference type="RefSeq" id="WP_344026454.1">
    <property type="nucleotide sequence ID" value="NZ_BAAABX010000048.1"/>
</dbReference>
<dbReference type="InterPro" id="IPR006015">
    <property type="entry name" value="Universal_stress_UspA"/>
</dbReference>
<dbReference type="EMBL" id="BAAABX010000048">
    <property type="protein sequence ID" value="GAA0415477.1"/>
    <property type="molecule type" value="Genomic_DNA"/>
</dbReference>
<reference evidence="3 4" key="1">
    <citation type="journal article" date="2019" name="Int. J. Syst. Evol. Microbiol.">
        <title>The Global Catalogue of Microorganisms (GCM) 10K type strain sequencing project: providing services to taxonomists for standard genome sequencing and annotation.</title>
        <authorList>
            <consortium name="The Broad Institute Genomics Platform"/>
            <consortium name="The Broad Institute Genome Sequencing Center for Infectious Disease"/>
            <person name="Wu L."/>
            <person name="Ma J."/>
        </authorList>
    </citation>
    <scope>NUCLEOTIDE SEQUENCE [LARGE SCALE GENOMIC DNA]</scope>
    <source>
        <strain evidence="3 4">JCM 4788</strain>
    </source>
</reference>
<evidence type="ECO:0000256" key="1">
    <source>
        <dbReference type="ARBA" id="ARBA00008791"/>
    </source>
</evidence>
<dbReference type="InterPro" id="IPR006016">
    <property type="entry name" value="UspA"/>
</dbReference>
<dbReference type="Gene3D" id="3.40.50.620">
    <property type="entry name" value="HUPs"/>
    <property type="match status" value="2"/>
</dbReference>
<name>A0ABN0YWE4_9ACTN</name>
<evidence type="ECO:0000313" key="3">
    <source>
        <dbReference type="EMBL" id="GAA0415477.1"/>
    </source>
</evidence>
<protein>
    <submittedName>
        <fullName evidence="3">Universal stress protein</fullName>
    </submittedName>
</protein>
<gene>
    <name evidence="3" type="ORF">GCM10010357_40980</name>
</gene>
<feature type="domain" description="UspA" evidence="2">
    <location>
        <begin position="4"/>
        <end position="136"/>
    </location>
</feature>
<feature type="domain" description="UspA" evidence="2">
    <location>
        <begin position="152"/>
        <end position="288"/>
    </location>
</feature>
<dbReference type="PANTHER" id="PTHR46553:SF3">
    <property type="entry name" value="ADENINE NUCLEOTIDE ALPHA HYDROLASES-LIKE SUPERFAMILY PROTEIN"/>
    <property type="match status" value="1"/>
</dbReference>
<dbReference type="InterPro" id="IPR014729">
    <property type="entry name" value="Rossmann-like_a/b/a_fold"/>
</dbReference>
<dbReference type="PRINTS" id="PR01438">
    <property type="entry name" value="UNVRSLSTRESS"/>
</dbReference>